<dbReference type="InterPro" id="IPR000792">
    <property type="entry name" value="Tscrpt_reg_LuxR_C"/>
</dbReference>
<sequence length="216" mass="25234">MTYPIQETIIYVFSTLISPDEHLVSQVQRQTHLAFNILNCDSVLNNINIEQPYILLIDARLNEETLFKLQNHPTIKKAQATALVFAPQTPNLVQLSLWHNLAGYFYENAPLSQFSQQVRKIVNGQNCLPKSLLIKFFQHWQAIHHQQDNQMVQVKLSLTRRELDILNHLQVEHSNLDIADSLFVSEHTVKSHLYRIFKKLKVSNRRQAINWAQLYL</sequence>
<proteinExistence type="predicted"/>
<dbReference type="SUPFAM" id="SSF46894">
    <property type="entry name" value="C-terminal effector domain of the bipartite response regulators"/>
    <property type="match status" value="1"/>
</dbReference>
<evidence type="ECO:0000313" key="6">
    <source>
        <dbReference type="Proteomes" id="UP001607151"/>
    </source>
</evidence>
<dbReference type="InterPro" id="IPR016032">
    <property type="entry name" value="Sig_transdc_resp-reg_C-effctor"/>
</dbReference>
<dbReference type="Pfam" id="PF00196">
    <property type="entry name" value="GerE"/>
    <property type="match status" value="1"/>
</dbReference>
<dbReference type="InterPro" id="IPR036388">
    <property type="entry name" value="WH-like_DNA-bd_sf"/>
</dbReference>
<dbReference type="PANTHER" id="PTHR44688">
    <property type="entry name" value="DNA-BINDING TRANSCRIPTIONAL ACTIVATOR DEVR_DOSR"/>
    <property type="match status" value="1"/>
</dbReference>
<reference evidence="5 6" key="1">
    <citation type="submission" date="2024-10" db="EMBL/GenBank/DDBJ databases">
        <authorList>
            <person name="Yibar A."/>
            <person name="Saticioglu I.B."/>
            <person name="Duman M."/>
            <person name="Ajmi N."/>
            <person name="Gurler F."/>
            <person name="Ay H."/>
            <person name="Onuk E."/>
            <person name="Guler S."/>
            <person name="Romalde J.L."/>
        </authorList>
    </citation>
    <scope>NUCLEOTIDE SEQUENCE [LARGE SCALE GENOMIC DNA]</scope>
    <source>
        <strain evidence="5 6">14-MA-B</strain>
    </source>
</reference>
<dbReference type="RefSeq" id="WP_394607903.1">
    <property type="nucleotide sequence ID" value="NZ_JBIHSN010000002.1"/>
</dbReference>
<dbReference type="SMART" id="SM00421">
    <property type="entry name" value="HTH_LUXR"/>
    <property type="match status" value="1"/>
</dbReference>
<evidence type="ECO:0000259" key="4">
    <source>
        <dbReference type="PROSITE" id="PS50043"/>
    </source>
</evidence>
<dbReference type="PROSITE" id="PS50043">
    <property type="entry name" value="HTH_LUXR_2"/>
    <property type="match status" value="1"/>
</dbReference>
<name>A0ABW7IWB1_9VIBR</name>
<evidence type="ECO:0000256" key="2">
    <source>
        <dbReference type="ARBA" id="ARBA00023125"/>
    </source>
</evidence>
<accession>A0ABW7IWB1</accession>
<dbReference type="PRINTS" id="PR00038">
    <property type="entry name" value="HTHLUXR"/>
</dbReference>
<gene>
    <name evidence="5" type="ORF">ACGRQ9_10810</name>
</gene>
<dbReference type="Proteomes" id="UP001607151">
    <property type="component" value="Unassembled WGS sequence"/>
</dbReference>
<feature type="domain" description="HTH luxR-type" evidence="4">
    <location>
        <begin position="151"/>
        <end position="216"/>
    </location>
</feature>
<comment type="caution">
    <text evidence="5">The sequence shown here is derived from an EMBL/GenBank/DDBJ whole genome shotgun (WGS) entry which is preliminary data.</text>
</comment>
<keyword evidence="1" id="KW-0805">Transcription regulation</keyword>
<evidence type="ECO:0000313" key="5">
    <source>
        <dbReference type="EMBL" id="MFH0265947.1"/>
    </source>
</evidence>
<evidence type="ECO:0000256" key="3">
    <source>
        <dbReference type="ARBA" id="ARBA00023163"/>
    </source>
</evidence>
<keyword evidence="6" id="KW-1185">Reference proteome</keyword>
<organism evidence="5 6">
    <name type="scientific">Vibrio rumoiensis</name>
    <dbReference type="NCBI Taxonomy" id="76258"/>
    <lineage>
        <taxon>Bacteria</taxon>
        <taxon>Pseudomonadati</taxon>
        <taxon>Pseudomonadota</taxon>
        <taxon>Gammaproteobacteria</taxon>
        <taxon>Vibrionales</taxon>
        <taxon>Vibrionaceae</taxon>
        <taxon>Vibrio</taxon>
    </lineage>
</organism>
<dbReference type="PANTHER" id="PTHR44688:SF16">
    <property type="entry name" value="DNA-BINDING TRANSCRIPTIONAL ACTIVATOR DEVR_DOSR"/>
    <property type="match status" value="1"/>
</dbReference>
<protein>
    <submittedName>
        <fullName evidence="5">Response regulator transcription factor</fullName>
    </submittedName>
</protein>
<keyword evidence="2" id="KW-0238">DNA-binding</keyword>
<dbReference type="EMBL" id="JBIHSN010000002">
    <property type="protein sequence ID" value="MFH0265947.1"/>
    <property type="molecule type" value="Genomic_DNA"/>
</dbReference>
<dbReference type="CDD" id="cd06170">
    <property type="entry name" value="LuxR_C_like"/>
    <property type="match status" value="1"/>
</dbReference>
<evidence type="ECO:0000256" key="1">
    <source>
        <dbReference type="ARBA" id="ARBA00023015"/>
    </source>
</evidence>
<keyword evidence="3" id="KW-0804">Transcription</keyword>
<dbReference type="Gene3D" id="3.40.50.2300">
    <property type="match status" value="1"/>
</dbReference>
<dbReference type="Gene3D" id="1.10.10.10">
    <property type="entry name" value="Winged helix-like DNA-binding domain superfamily/Winged helix DNA-binding domain"/>
    <property type="match status" value="1"/>
</dbReference>